<dbReference type="Proteomes" id="UP000192534">
    <property type="component" value="Unassembled WGS sequence"/>
</dbReference>
<feature type="transmembrane region" description="Helical" evidence="2">
    <location>
        <begin position="36"/>
        <end position="53"/>
    </location>
</feature>
<sequence length="207" mass="21411">MRRTNSAAPSKSPCTEPTRPVNTSAGEALAEGTRKAVIVVVVVVAAATGVTVTDWVAELVVGCWLSVVCAVVLLVSELATDVASDTVRLDCAVGFSTVVALGVLAWTRAAEVGLRVLLPAVDAAFDDDDAALSWLGLAVRADFPVPLLAFAGPADTEDEPWSGLSALAMAMVGHARDRPNATAAAPARAPRWTFAMKVPPSCVICCR</sequence>
<organism evidence="3 4">
    <name type="scientific">Mycolicibacterium rhodesiae</name>
    <name type="common">Mycobacterium rhodesiae</name>
    <dbReference type="NCBI Taxonomy" id="36814"/>
    <lineage>
        <taxon>Bacteria</taxon>
        <taxon>Bacillati</taxon>
        <taxon>Actinomycetota</taxon>
        <taxon>Actinomycetes</taxon>
        <taxon>Mycobacteriales</taxon>
        <taxon>Mycobacteriaceae</taxon>
        <taxon>Mycolicibacterium</taxon>
    </lineage>
</organism>
<gene>
    <name evidence="3" type="ORF">BST42_11485</name>
</gene>
<keyword evidence="2" id="KW-0812">Transmembrane</keyword>
<proteinExistence type="predicted"/>
<comment type="caution">
    <text evidence="3">The sequence shown here is derived from an EMBL/GenBank/DDBJ whole genome shotgun (WGS) entry which is preliminary data.</text>
</comment>
<accession>A0A1X0IZG0</accession>
<reference evidence="3 4" key="1">
    <citation type="submission" date="2016-12" db="EMBL/GenBank/DDBJ databases">
        <title>The new phylogeny of genus Mycobacterium.</title>
        <authorList>
            <person name="Tortoli E."/>
            <person name="Trovato A."/>
            <person name="Cirillo D.M."/>
        </authorList>
    </citation>
    <scope>NUCLEOTIDE SEQUENCE [LARGE SCALE GENOMIC DNA]</scope>
    <source>
        <strain evidence="3 4">DSM 44223</strain>
    </source>
</reference>
<dbReference type="AlphaFoldDB" id="A0A1X0IZG0"/>
<feature type="compositionally biased region" description="Polar residues" evidence="1">
    <location>
        <begin position="1"/>
        <end position="25"/>
    </location>
</feature>
<feature type="transmembrane region" description="Helical" evidence="2">
    <location>
        <begin position="59"/>
        <end position="79"/>
    </location>
</feature>
<keyword evidence="2" id="KW-0472">Membrane</keyword>
<name>A0A1X0IZG0_MYCRH</name>
<feature type="region of interest" description="Disordered" evidence="1">
    <location>
        <begin position="1"/>
        <end position="26"/>
    </location>
</feature>
<keyword evidence="4" id="KW-1185">Reference proteome</keyword>
<evidence type="ECO:0000256" key="1">
    <source>
        <dbReference type="SAM" id="MobiDB-lite"/>
    </source>
</evidence>
<evidence type="ECO:0000313" key="3">
    <source>
        <dbReference type="EMBL" id="ORB53993.1"/>
    </source>
</evidence>
<protein>
    <submittedName>
        <fullName evidence="3">Uncharacterized protein</fullName>
    </submittedName>
</protein>
<evidence type="ECO:0000256" key="2">
    <source>
        <dbReference type="SAM" id="Phobius"/>
    </source>
</evidence>
<evidence type="ECO:0000313" key="4">
    <source>
        <dbReference type="Proteomes" id="UP000192534"/>
    </source>
</evidence>
<dbReference type="EMBL" id="MVIH01000004">
    <property type="protein sequence ID" value="ORB53993.1"/>
    <property type="molecule type" value="Genomic_DNA"/>
</dbReference>
<keyword evidence="2" id="KW-1133">Transmembrane helix</keyword>
<feature type="transmembrane region" description="Helical" evidence="2">
    <location>
        <begin position="91"/>
        <end position="109"/>
    </location>
</feature>